<evidence type="ECO:0008006" key="2">
    <source>
        <dbReference type="Google" id="ProtNLM"/>
    </source>
</evidence>
<proteinExistence type="predicted"/>
<sequence length="329" mass="37376">MVFVLPSQNVVDDIESDNGGVLSLNTIRCTILERDDWSDEGNDTSALSFPHGMVIDDACSKVWLAESVQATRKNLQLNHKRPTVDRRFYCDSTRKVISDPLESIVRHALELASNYSVKSANDKENAFVVYCNKYLRFLEYKTVGGELLPHRDGIKTCEDTCIKSTHTLLLFLSDCEIGGETLIMDDTLGVTWDNINWSKEKNLVLDVYENHDENLNENNYHSDSNIRKNFNKRRIRYITDENRLDPIDAAGTKIFRLEDASIRSIDNIGDYEEGKEKVVRMPPPCHVNAGIQPSEGRILLFPHHWPHAGAMCQSVPKIVLRAELTIARA</sequence>
<organism evidence="1">
    <name type="scientific">Proboscia inermis</name>
    <dbReference type="NCBI Taxonomy" id="420281"/>
    <lineage>
        <taxon>Eukaryota</taxon>
        <taxon>Sar</taxon>
        <taxon>Stramenopiles</taxon>
        <taxon>Ochrophyta</taxon>
        <taxon>Bacillariophyta</taxon>
        <taxon>Coscinodiscophyceae</taxon>
        <taxon>Rhizosoleniophycidae</taxon>
        <taxon>Rhizosoleniales</taxon>
        <taxon>Rhizosoleniaceae</taxon>
        <taxon>Proboscia</taxon>
    </lineage>
</organism>
<dbReference type="EMBL" id="HBEL01013848">
    <property type="protein sequence ID" value="CAD8410489.1"/>
    <property type="molecule type" value="Transcribed_RNA"/>
</dbReference>
<evidence type="ECO:0000313" key="1">
    <source>
        <dbReference type="EMBL" id="CAD8410489.1"/>
    </source>
</evidence>
<name>A0A7S0G9I5_9STRA</name>
<dbReference type="AlphaFoldDB" id="A0A7S0G9I5"/>
<accession>A0A7S0G9I5</accession>
<dbReference type="Gene3D" id="2.60.120.620">
    <property type="entry name" value="q2cbj1_9rhob like domain"/>
    <property type="match status" value="1"/>
</dbReference>
<protein>
    <recommendedName>
        <fullName evidence="2">Prolyl 4-hydroxylase alpha subunit domain-containing protein</fullName>
    </recommendedName>
</protein>
<gene>
    <name evidence="1" type="ORF">PINE0816_LOCUS6612</name>
</gene>
<reference evidence="1" key="1">
    <citation type="submission" date="2021-01" db="EMBL/GenBank/DDBJ databases">
        <authorList>
            <person name="Corre E."/>
            <person name="Pelletier E."/>
            <person name="Niang G."/>
            <person name="Scheremetjew M."/>
            <person name="Finn R."/>
            <person name="Kale V."/>
            <person name="Holt S."/>
            <person name="Cochrane G."/>
            <person name="Meng A."/>
            <person name="Brown T."/>
            <person name="Cohen L."/>
        </authorList>
    </citation>
    <scope>NUCLEOTIDE SEQUENCE</scope>
    <source>
        <strain evidence="1">CCAP1064/1</strain>
    </source>
</reference>